<feature type="region of interest" description="Disordered" evidence="1">
    <location>
        <begin position="162"/>
        <end position="184"/>
    </location>
</feature>
<reference evidence="3" key="1">
    <citation type="journal article" date="2022" name="G3 (Bethesda)">
        <title>High quality genome of the basidiomycete yeast Dioszegia hungarica PDD-24b-2 isolated from cloud water.</title>
        <authorList>
            <person name="Jarrige D."/>
            <person name="Haridas S."/>
            <person name="Bleykasten-Grosshans C."/>
            <person name="Joly M."/>
            <person name="Nadalig T."/>
            <person name="Sancelme M."/>
            <person name="Vuilleumier S."/>
            <person name="Grigoriev I.V."/>
            <person name="Amato P."/>
            <person name="Bringel F."/>
        </authorList>
    </citation>
    <scope>NUCLEOTIDE SEQUENCE</scope>
    <source>
        <strain evidence="3">PDD-24b-2</strain>
    </source>
</reference>
<keyword evidence="4" id="KW-1185">Reference proteome</keyword>
<protein>
    <recommendedName>
        <fullName evidence="5">ER membrane protein complex subunit 10</fullName>
    </recommendedName>
</protein>
<gene>
    <name evidence="3" type="ORF">MKK02DRAFT_40227</name>
</gene>
<comment type="caution">
    <text evidence="3">The sequence shown here is derived from an EMBL/GenBank/DDBJ whole genome shotgun (WGS) entry which is preliminary data.</text>
</comment>
<evidence type="ECO:0000313" key="3">
    <source>
        <dbReference type="EMBL" id="KAI9639898.1"/>
    </source>
</evidence>
<evidence type="ECO:0000256" key="1">
    <source>
        <dbReference type="SAM" id="MobiDB-lite"/>
    </source>
</evidence>
<name>A0AA38LYI9_9TREE</name>
<dbReference type="RefSeq" id="XP_052949675.1">
    <property type="nucleotide sequence ID" value="XM_053091016.1"/>
</dbReference>
<dbReference type="EMBL" id="JAKWFO010000001">
    <property type="protein sequence ID" value="KAI9639898.1"/>
    <property type="molecule type" value="Genomic_DNA"/>
</dbReference>
<feature type="chain" id="PRO_5041216425" description="ER membrane protein complex subunit 10" evidence="2">
    <location>
        <begin position="20"/>
        <end position="220"/>
    </location>
</feature>
<sequence length="220" mass="23443">MRFTALLPLPLLLVERIYASAAPAALHFQHRFRPFPSSGDAPEWRPLGSASVDSVMDTARLGQYSGDVVSSVGGAAARDNGKGWYQVGVERDGEWVMASTRACLMVSSPPSLVLHLTDSHLSSISLQTAQARCTNDSVTSSTVQLPSSQALWDIQVQRPVRIGSPSNSAPAPPADPTTGLPKPPPVEKSFVQKWWLPMLGLALFAVGQFASPSEAQPAKA</sequence>
<dbReference type="AlphaFoldDB" id="A0AA38LYI9"/>
<feature type="signal peptide" evidence="2">
    <location>
        <begin position="1"/>
        <end position="19"/>
    </location>
</feature>
<accession>A0AA38LYI9</accession>
<keyword evidence="2" id="KW-0732">Signal</keyword>
<feature type="compositionally biased region" description="Pro residues" evidence="1">
    <location>
        <begin position="170"/>
        <end position="184"/>
    </location>
</feature>
<evidence type="ECO:0000256" key="2">
    <source>
        <dbReference type="SAM" id="SignalP"/>
    </source>
</evidence>
<dbReference type="GeneID" id="77730221"/>
<organism evidence="3 4">
    <name type="scientific">Dioszegia hungarica</name>
    <dbReference type="NCBI Taxonomy" id="4972"/>
    <lineage>
        <taxon>Eukaryota</taxon>
        <taxon>Fungi</taxon>
        <taxon>Dikarya</taxon>
        <taxon>Basidiomycota</taxon>
        <taxon>Agaricomycotina</taxon>
        <taxon>Tremellomycetes</taxon>
        <taxon>Tremellales</taxon>
        <taxon>Bulleribasidiaceae</taxon>
        <taxon>Dioszegia</taxon>
    </lineage>
</organism>
<proteinExistence type="predicted"/>
<dbReference type="Proteomes" id="UP001164286">
    <property type="component" value="Unassembled WGS sequence"/>
</dbReference>
<evidence type="ECO:0008006" key="5">
    <source>
        <dbReference type="Google" id="ProtNLM"/>
    </source>
</evidence>
<evidence type="ECO:0000313" key="4">
    <source>
        <dbReference type="Proteomes" id="UP001164286"/>
    </source>
</evidence>
<dbReference type="CDD" id="cd22209">
    <property type="entry name" value="EMC10"/>
    <property type="match status" value="1"/>
</dbReference>